<name>A0ABQ9EAV6_TEGGR</name>
<comment type="caution">
    <text evidence="1">The sequence shown here is derived from an EMBL/GenBank/DDBJ whole genome shotgun (WGS) entry which is preliminary data.</text>
</comment>
<organism evidence="1 2">
    <name type="scientific">Tegillarca granosa</name>
    <name type="common">Malaysian cockle</name>
    <name type="synonym">Anadara granosa</name>
    <dbReference type="NCBI Taxonomy" id="220873"/>
    <lineage>
        <taxon>Eukaryota</taxon>
        <taxon>Metazoa</taxon>
        <taxon>Spiralia</taxon>
        <taxon>Lophotrochozoa</taxon>
        <taxon>Mollusca</taxon>
        <taxon>Bivalvia</taxon>
        <taxon>Autobranchia</taxon>
        <taxon>Pteriomorphia</taxon>
        <taxon>Arcoida</taxon>
        <taxon>Arcoidea</taxon>
        <taxon>Arcidae</taxon>
        <taxon>Tegillarca</taxon>
    </lineage>
</organism>
<accession>A0ABQ9EAV6</accession>
<dbReference type="EMBL" id="JARBDR010000919">
    <property type="protein sequence ID" value="KAJ8300388.1"/>
    <property type="molecule type" value="Genomic_DNA"/>
</dbReference>
<reference evidence="1 2" key="1">
    <citation type="submission" date="2022-12" db="EMBL/GenBank/DDBJ databases">
        <title>Chromosome-level genome of Tegillarca granosa.</title>
        <authorList>
            <person name="Kim J."/>
        </authorList>
    </citation>
    <scope>NUCLEOTIDE SEQUENCE [LARGE SCALE GENOMIC DNA]</scope>
    <source>
        <strain evidence="1">Teg-2019</strain>
        <tissue evidence="1">Adductor muscle</tissue>
    </source>
</reference>
<evidence type="ECO:0000313" key="1">
    <source>
        <dbReference type="EMBL" id="KAJ8300388.1"/>
    </source>
</evidence>
<keyword evidence="2" id="KW-1185">Reference proteome</keyword>
<proteinExistence type="predicted"/>
<sequence length="159" mass="18262">MCSKRTKQLLGHLNFAVRVIPPGRAFVSHLYKIMCSVPGSFDLVSLNKCRTDLKMWLSFPQNWNGVLFFHEPTLSQAEDLTLFRCFKYNRFRSHFLTGGQQIPTCINKFLSMAFLNCILSSLQRYNGENFGGVKEFCLNVTIRLLLLLCARGVQRSCQL</sequence>
<gene>
    <name evidence="1" type="ORF">KUTeg_021907</name>
</gene>
<dbReference type="Proteomes" id="UP001217089">
    <property type="component" value="Unassembled WGS sequence"/>
</dbReference>
<evidence type="ECO:0000313" key="2">
    <source>
        <dbReference type="Proteomes" id="UP001217089"/>
    </source>
</evidence>
<protein>
    <submittedName>
        <fullName evidence="1">Uncharacterized protein</fullName>
    </submittedName>
</protein>